<sequence length="117" mass="13157">MIAMGIVGTNAYLADRWNWLDCFIVFAGVAEYCLPSADNVNLSAIRTIRVLRPLRAINRIPSMRILVMLLLDTLPMLGNVLLLCFFVFFIFGIIGVQLWAGTLRQRCFIQPPPNVTA</sequence>
<dbReference type="GO" id="GO:0005248">
    <property type="term" value="F:voltage-gated sodium channel activity"/>
    <property type="evidence" value="ECO:0007669"/>
    <property type="project" value="TreeGrafter"/>
</dbReference>
<feature type="domain" description="Ion transport" evidence="6">
    <location>
        <begin position="1"/>
        <end position="105"/>
    </location>
</feature>
<dbReference type="Proteomes" id="UP000708208">
    <property type="component" value="Unassembled WGS sequence"/>
</dbReference>
<keyword evidence="8" id="KW-1185">Reference proteome</keyword>
<dbReference type="OrthoDB" id="416585at2759"/>
<evidence type="ECO:0000313" key="8">
    <source>
        <dbReference type="Proteomes" id="UP000708208"/>
    </source>
</evidence>
<dbReference type="GO" id="GO:0070509">
    <property type="term" value="P:calcium ion import"/>
    <property type="evidence" value="ECO:0007669"/>
    <property type="project" value="TreeGrafter"/>
</dbReference>
<dbReference type="GO" id="GO:0043005">
    <property type="term" value="C:neuron projection"/>
    <property type="evidence" value="ECO:0007669"/>
    <property type="project" value="TreeGrafter"/>
</dbReference>
<dbReference type="PANTHER" id="PTHR10037:SF230">
    <property type="entry name" value="CA[2+]-CHANNEL PROTEIN ALPHA[[1]] SUBUNIT T, ISOFORM F"/>
    <property type="match status" value="1"/>
</dbReference>
<organism evidence="7 8">
    <name type="scientific">Allacma fusca</name>
    <dbReference type="NCBI Taxonomy" id="39272"/>
    <lineage>
        <taxon>Eukaryota</taxon>
        <taxon>Metazoa</taxon>
        <taxon>Ecdysozoa</taxon>
        <taxon>Arthropoda</taxon>
        <taxon>Hexapoda</taxon>
        <taxon>Collembola</taxon>
        <taxon>Symphypleona</taxon>
        <taxon>Sminthuridae</taxon>
        <taxon>Allacma</taxon>
    </lineage>
</organism>
<dbReference type="Pfam" id="PF00520">
    <property type="entry name" value="Ion_trans"/>
    <property type="match status" value="1"/>
</dbReference>
<evidence type="ECO:0000256" key="2">
    <source>
        <dbReference type="ARBA" id="ARBA00022692"/>
    </source>
</evidence>
<dbReference type="GO" id="GO:0001518">
    <property type="term" value="C:voltage-gated sodium channel complex"/>
    <property type="evidence" value="ECO:0007669"/>
    <property type="project" value="TreeGrafter"/>
</dbReference>
<gene>
    <name evidence="7" type="ORF">AFUS01_LOCUS26112</name>
</gene>
<evidence type="ECO:0000313" key="7">
    <source>
        <dbReference type="EMBL" id="CAG7815430.1"/>
    </source>
</evidence>
<dbReference type="PANTHER" id="PTHR10037">
    <property type="entry name" value="VOLTAGE-GATED CATION CHANNEL CALCIUM AND SODIUM"/>
    <property type="match status" value="1"/>
</dbReference>
<dbReference type="GO" id="GO:0008332">
    <property type="term" value="F:low voltage-gated calcium channel activity"/>
    <property type="evidence" value="ECO:0007669"/>
    <property type="project" value="TreeGrafter"/>
</dbReference>
<evidence type="ECO:0000259" key="6">
    <source>
        <dbReference type="Pfam" id="PF00520"/>
    </source>
</evidence>
<accession>A0A8J2KIG7</accession>
<dbReference type="InterPro" id="IPR005821">
    <property type="entry name" value="Ion_trans_dom"/>
</dbReference>
<dbReference type="EMBL" id="CAJVCH010344060">
    <property type="protein sequence ID" value="CAG7815430.1"/>
    <property type="molecule type" value="Genomic_DNA"/>
</dbReference>
<dbReference type="AlphaFoldDB" id="A0A8J2KIG7"/>
<comment type="caution">
    <text evidence="7">The sequence shown here is derived from an EMBL/GenBank/DDBJ whole genome shotgun (WGS) entry which is preliminary data.</text>
</comment>
<keyword evidence="3 5" id="KW-1133">Transmembrane helix</keyword>
<evidence type="ECO:0000256" key="5">
    <source>
        <dbReference type="SAM" id="Phobius"/>
    </source>
</evidence>
<keyword evidence="4 5" id="KW-0472">Membrane</keyword>
<evidence type="ECO:0000256" key="3">
    <source>
        <dbReference type="ARBA" id="ARBA00022989"/>
    </source>
</evidence>
<dbReference type="InterPro" id="IPR043203">
    <property type="entry name" value="VGCC_Ca_Na"/>
</dbReference>
<proteinExistence type="predicted"/>
<dbReference type="GO" id="GO:0086010">
    <property type="term" value="P:membrane depolarization during action potential"/>
    <property type="evidence" value="ECO:0007669"/>
    <property type="project" value="TreeGrafter"/>
</dbReference>
<name>A0A8J2KIG7_9HEXA</name>
<keyword evidence="2 5" id="KW-0812">Transmembrane</keyword>
<feature type="transmembrane region" description="Helical" evidence="5">
    <location>
        <begin position="80"/>
        <end position="100"/>
    </location>
</feature>
<evidence type="ECO:0000256" key="1">
    <source>
        <dbReference type="ARBA" id="ARBA00004141"/>
    </source>
</evidence>
<evidence type="ECO:0000256" key="4">
    <source>
        <dbReference type="ARBA" id="ARBA00023136"/>
    </source>
</evidence>
<feature type="non-terminal residue" evidence="7">
    <location>
        <position position="1"/>
    </location>
</feature>
<reference evidence="7" key="1">
    <citation type="submission" date="2021-06" db="EMBL/GenBank/DDBJ databases">
        <authorList>
            <person name="Hodson N. C."/>
            <person name="Mongue J. A."/>
            <person name="Jaron S. K."/>
        </authorList>
    </citation>
    <scope>NUCLEOTIDE SEQUENCE</scope>
</reference>
<protein>
    <recommendedName>
        <fullName evidence="6">Ion transport domain-containing protein</fullName>
    </recommendedName>
</protein>
<comment type="subcellular location">
    <subcellularLocation>
        <location evidence="1">Membrane</location>
        <topology evidence="1">Multi-pass membrane protein</topology>
    </subcellularLocation>
</comment>